<feature type="binding site" evidence="7">
    <location>
        <position position="84"/>
    </location>
    <ligand>
        <name>Mg(2+)</name>
        <dbReference type="ChEBI" id="CHEBI:18420"/>
        <label>1</label>
        <note>catalytic</note>
    </ligand>
</feature>
<protein>
    <recommendedName>
        <fullName evidence="8">Inositol-1-monophosphatase</fullName>
        <ecNumber evidence="8">3.1.3.25</ecNumber>
    </recommendedName>
</protein>
<evidence type="ECO:0000313" key="9">
    <source>
        <dbReference type="EMBL" id="PVY44540.1"/>
    </source>
</evidence>
<dbReference type="OrthoDB" id="9785695at2"/>
<dbReference type="Proteomes" id="UP000245959">
    <property type="component" value="Unassembled WGS sequence"/>
</dbReference>
<feature type="binding site" evidence="7">
    <location>
        <position position="83"/>
    </location>
    <ligand>
        <name>Mg(2+)</name>
        <dbReference type="ChEBI" id="CHEBI:18420"/>
        <label>1</label>
        <note>catalytic</note>
    </ligand>
</feature>
<comment type="similarity">
    <text evidence="3 8">Belongs to the inositol monophosphatase superfamily.</text>
</comment>
<comment type="catalytic activity">
    <reaction evidence="1 8">
        <text>a myo-inositol phosphate + H2O = myo-inositol + phosphate</text>
        <dbReference type="Rhea" id="RHEA:24056"/>
        <dbReference type="ChEBI" id="CHEBI:15377"/>
        <dbReference type="ChEBI" id="CHEBI:17268"/>
        <dbReference type="ChEBI" id="CHEBI:43474"/>
        <dbReference type="ChEBI" id="CHEBI:84139"/>
        <dbReference type="EC" id="3.1.3.25"/>
    </reaction>
</comment>
<gene>
    <name evidence="9" type="ORF">C8D82_10658</name>
</gene>
<feature type="binding site" evidence="7">
    <location>
        <position position="81"/>
    </location>
    <ligand>
        <name>Mg(2+)</name>
        <dbReference type="ChEBI" id="CHEBI:18420"/>
        <label>1</label>
        <note>catalytic</note>
    </ligand>
</feature>
<dbReference type="FunFam" id="3.40.190.80:FF:000020">
    <property type="entry name" value="Fructose-1,6-bisphosphatase/inositol-1-monophosphatase"/>
    <property type="match status" value="1"/>
</dbReference>
<dbReference type="Gene3D" id="3.30.540.10">
    <property type="entry name" value="Fructose-1,6-Bisphosphatase, subunit A, domain 1"/>
    <property type="match status" value="1"/>
</dbReference>
<dbReference type="GO" id="GO:0006020">
    <property type="term" value="P:inositol metabolic process"/>
    <property type="evidence" value="ECO:0007669"/>
    <property type="project" value="TreeGrafter"/>
</dbReference>
<evidence type="ECO:0000313" key="10">
    <source>
        <dbReference type="Proteomes" id="UP000245959"/>
    </source>
</evidence>
<dbReference type="PROSITE" id="PS00630">
    <property type="entry name" value="IMP_2"/>
    <property type="match status" value="1"/>
</dbReference>
<dbReference type="SUPFAM" id="SSF56655">
    <property type="entry name" value="Carbohydrate phosphatase"/>
    <property type="match status" value="1"/>
</dbReference>
<organism evidence="9 10">
    <name type="scientific">Victivallis vadensis</name>
    <dbReference type="NCBI Taxonomy" id="172901"/>
    <lineage>
        <taxon>Bacteria</taxon>
        <taxon>Pseudomonadati</taxon>
        <taxon>Lentisphaerota</taxon>
        <taxon>Lentisphaeria</taxon>
        <taxon>Victivallales</taxon>
        <taxon>Victivallaceae</taxon>
        <taxon>Victivallis</taxon>
    </lineage>
</organism>
<comment type="cofactor">
    <cofactor evidence="2 7 8">
        <name>Mg(2+)</name>
        <dbReference type="ChEBI" id="CHEBI:18420"/>
    </cofactor>
</comment>
<evidence type="ECO:0000256" key="5">
    <source>
        <dbReference type="ARBA" id="ARBA00022801"/>
    </source>
</evidence>
<evidence type="ECO:0000256" key="7">
    <source>
        <dbReference type="PIRSR" id="PIRSR600760-2"/>
    </source>
</evidence>
<dbReference type="EMBL" id="QEKH01000006">
    <property type="protein sequence ID" value="PVY44540.1"/>
    <property type="molecule type" value="Genomic_DNA"/>
</dbReference>
<dbReference type="PROSITE" id="PS00629">
    <property type="entry name" value="IMP_1"/>
    <property type="match status" value="1"/>
</dbReference>
<dbReference type="FunFam" id="3.30.540.10:FF:000003">
    <property type="entry name" value="Inositol-1-monophosphatase"/>
    <property type="match status" value="1"/>
</dbReference>
<feature type="binding site" evidence="7">
    <location>
        <position position="65"/>
    </location>
    <ligand>
        <name>Mg(2+)</name>
        <dbReference type="ChEBI" id="CHEBI:18420"/>
        <label>1</label>
        <note>catalytic</note>
    </ligand>
</feature>
<evidence type="ECO:0000256" key="6">
    <source>
        <dbReference type="ARBA" id="ARBA00022842"/>
    </source>
</evidence>
<dbReference type="GO" id="GO:0046854">
    <property type="term" value="P:phosphatidylinositol phosphate biosynthetic process"/>
    <property type="evidence" value="ECO:0007669"/>
    <property type="project" value="InterPro"/>
</dbReference>
<dbReference type="PANTHER" id="PTHR20854:SF4">
    <property type="entry name" value="INOSITOL-1-MONOPHOSPHATASE-RELATED"/>
    <property type="match status" value="1"/>
</dbReference>
<dbReference type="EC" id="3.1.3.25" evidence="8"/>
<keyword evidence="10" id="KW-1185">Reference proteome</keyword>
<dbReference type="Gene3D" id="3.40.190.80">
    <property type="match status" value="1"/>
</dbReference>
<name>A0A2U1B7A2_9BACT</name>
<dbReference type="InterPro" id="IPR000760">
    <property type="entry name" value="Inositol_monophosphatase-like"/>
</dbReference>
<feature type="binding site" evidence="7">
    <location>
        <position position="209"/>
    </location>
    <ligand>
        <name>Mg(2+)</name>
        <dbReference type="ChEBI" id="CHEBI:18420"/>
        <label>1</label>
        <note>catalytic</note>
    </ligand>
</feature>
<keyword evidence="5 8" id="KW-0378">Hydrolase</keyword>
<keyword evidence="6 7" id="KW-0460">Magnesium</keyword>
<dbReference type="InterPro" id="IPR033942">
    <property type="entry name" value="IMPase"/>
</dbReference>
<dbReference type="PRINTS" id="PR01959">
    <property type="entry name" value="SBIMPHPHTASE"/>
</dbReference>
<dbReference type="InterPro" id="IPR020550">
    <property type="entry name" value="Inositol_monophosphatase_CS"/>
</dbReference>
<dbReference type="RefSeq" id="WP_116883174.1">
    <property type="nucleotide sequence ID" value="NZ_CABMMC010000005.1"/>
</dbReference>
<dbReference type="GO" id="GO:0007165">
    <property type="term" value="P:signal transduction"/>
    <property type="evidence" value="ECO:0007669"/>
    <property type="project" value="TreeGrafter"/>
</dbReference>
<dbReference type="AlphaFoldDB" id="A0A2U1B7A2"/>
<dbReference type="InterPro" id="IPR022337">
    <property type="entry name" value="Inositol_monophosphatase_SuhB"/>
</dbReference>
<keyword evidence="4 7" id="KW-0479">Metal-binding</keyword>
<dbReference type="Pfam" id="PF00459">
    <property type="entry name" value="Inositol_P"/>
    <property type="match status" value="1"/>
</dbReference>
<accession>A0A2U1B7A2</accession>
<dbReference type="GO" id="GO:0008934">
    <property type="term" value="F:inositol monophosphate 1-phosphatase activity"/>
    <property type="evidence" value="ECO:0007669"/>
    <property type="project" value="InterPro"/>
</dbReference>
<evidence type="ECO:0000256" key="8">
    <source>
        <dbReference type="RuleBase" id="RU364068"/>
    </source>
</evidence>
<dbReference type="GO" id="GO:0046872">
    <property type="term" value="F:metal ion binding"/>
    <property type="evidence" value="ECO:0007669"/>
    <property type="project" value="UniProtKB-KW"/>
</dbReference>
<dbReference type="PRINTS" id="PR00377">
    <property type="entry name" value="IMPHPHTASES"/>
</dbReference>
<dbReference type="InterPro" id="IPR020583">
    <property type="entry name" value="Inositol_monoP_metal-BS"/>
</dbReference>
<sequence>MIDFIRELASAAGKLAAEGRRTLSEAEIHTKRSSADLVTAVDRRVEEFICAEIRRRHPGHGIFGEETGRSGDPAEYCWIIDPIDGTTSFVHGFPYYSVSIALQYRGRTVAGAVCAPELGELFHAEAGKGAFLNGGRLRVSATGELSRALLATGFGCVRARMRPDNFDYLPEITRRVQDIRRCGSAALDLCNVAAGRFDGYWEFALQPYDIAAGVLILEEAGGRVTDIGGGGDWPANGFIATNGTLHPALLGCFPEKRSQPRRSSR</sequence>
<evidence type="ECO:0000256" key="4">
    <source>
        <dbReference type="ARBA" id="ARBA00022723"/>
    </source>
</evidence>
<proteinExistence type="inferred from homology"/>
<dbReference type="GeneID" id="78294494"/>
<reference evidence="9 10" key="1">
    <citation type="submission" date="2018-04" db="EMBL/GenBank/DDBJ databases">
        <title>Genomic Encyclopedia of Type Strains, Phase IV (KMG-IV): sequencing the most valuable type-strain genomes for metagenomic binning, comparative biology and taxonomic classification.</title>
        <authorList>
            <person name="Goeker M."/>
        </authorList>
    </citation>
    <scope>NUCLEOTIDE SEQUENCE [LARGE SCALE GENOMIC DNA]</scope>
    <source>
        <strain evidence="9 10">DSM 14823</strain>
    </source>
</reference>
<evidence type="ECO:0000256" key="2">
    <source>
        <dbReference type="ARBA" id="ARBA00001946"/>
    </source>
</evidence>
<dbReference type="PANTHER" id="PTHR20854">
    <property type="entry name" value="INOSITOL MONOPHOSPHATASE"/>
    <property type="match status" value="1"/>
</dbReference>
<dbReference type="CDD" id="cd01639">
    <property type="entry name" value="IMPase"/>
    <property type="match status" value="1"/>
</dbReference>
<evidence type="ECO:0000256" key="3">
    <source>
        <dbReference type="ARBA" id="ARBA00009759"/>
    </source>
</evidence>
<evidence type="ECO:0000256" key="1">
    <source>
        <dbReference type="ARBA" id="ARBA00001033"/>
    </source>
</evidence>
<comment type="caution">
    <text evidence="9">The sequence shown here is derived from an EMBL/GenBank/DDBJ whole genome shotgun (WGS) entry which is preliminary data.</text>
</comment>